<evidence type="ECO:0000313" key="1">
    <source>
        <dbReference type="EMBL" id="SVB43488.1"/>
    </source>
</evidence>
<gene>
    <name evidence="1" type="ORF">METZ01_LOCUS196342</name>
</gene>
<dbReference type="EMBL" id="UINC01041766">
    <property type="protein sequence ID" value="SVB43488.1"/>
    <property type="molecule type" value="Genomic_DNA"/>
</dbReference>
<feature type="non-terminal residue" evidence="1">
    <location>
        <position position="155"/>
    </location>
</feature>
<dbReference type="AlphaFoldDB" id="A0A382DYN0"/>
<protein>
    <recommendedName>
        <fullName evidence="2">DNA end protector protein</fullName>
    </recommendedName>
</protein>
<proteinExistence type="predicted"/>
<name>A0A382DYN0_9ZZZZ</name>
<reference evidence="1" key="1">
    <citation type="submission" date="2018-05" db="EMBL/GenBank/DDBJ databases">
        <authorList>
            <person name="Lanie J.A."/>
            <person name="Ng W.-L."/>
            <person name="Kazmierczak K.M."/>
            <person name="Andrzejewski T.M."/>
            <person name="Davidsen T.M."/>
            <person name="Wayne K.J."/>
            <person name="Tettelin H."/>
            <person name="Glass J.I."/>
            <person name="Rusch D."/>
            <person name="Podicherti R."/>
            <person name="Tsui H.-C.T."/>
            <person name="Winkler M.E."/>
        </authorList>
    </citation>
    <scope>NUCLEOTIDE SEQUENCE</scope>
</reference>
<organism evidence="1">
    <name type="scientific">marine metagenome</name>
    <dbReference type="NCBI Taxonomy" id="408172"/>
    <lineage>
        <taxon>unclassified sequences</taxon>
        <taxon>metagenomes</taxon>
        <taxon>ecological metagenomes</taxon>
    </lineage>
</organism>
<accession>A0A382DYN0</accession>
<sequence>MAKTVFDKILDTTTGPKSYNWYRKQVKSMAIPGARSLINSGKATIRPKYGVMNLFAYDPKHKATLPYYDRFPLIMPLQAAKGGFYGLNFHYLPMAQRVKFLRQLSKYASDKNFDTNTRYNLTGGIENNRYFRLTIKHYLWNHVRSSFLNIPADEM</sequence>
<evidence type="ECO:0008006" key="2">
    <source>
        <dbReference type="Google" id="ProtNLM"/>
    </source>
</evidence>